<dbReference type="AlphaFoldDB" id="A0A8H8YZJ6"/>
<sequence>MSIFLATPNRSIINEWEIVFIEHFQQYLVSHTQLRYSGELPFYIQAGERALLSAAEGVTPPESLRYSQQNSY</sequence>
<organism evidence="1 2">
    <name type="scientific">Nitrosomonas nitrosa</name>
    <dbReference type="NCBI Taxonomy" id="52442"/>
    <lineage>
        <taxon>Bacteria</taxon>
        <taxon>Pseudomonadati</taxon>
        <taxon>Pseudomonadota</taxon>
        <taxon>Betaproteobacteria</taxon>
        <taxon>Nitrosomonadales</taxon>
        <taxon>Nitrosomonadaceae</taxon>
        <taxon>Nitrosomonas</taxon>
    </lineage>
</organism>
<protein>
    <submittedName>
        <fullName evidence="1">Uncharacterized protein</fullName>
    </submittedName>
</protein>
<proteinExistence type="predicted"/>
<name>A0A8H8YZJ6_9PROT</name>
<reference evidence="1" key="1">
    <citation type="submission" date="2021-02" db="EMBL/GenBank/DDBJ databases">
        <authorList>
            <person name="Han P."/>
        </authorList>
    </citation>
    <scope>NUCLEOTIDE SEQUENCE</scope>
    <source>
        <strain evidence="1">Nitrosomonas nitrosa 18-3D</strain>
    </source>
</reference>
<dbReference type="RefSeq" id="WP_204799356.1">
    <property type="nucleotide sequence ID" value="NZ_CAJNAP010000004.1"/>
</dbReference>
<evidence type="ECO:0000313" key="2">
    <source>
        <dbReference type="Proteomes" id="UP000601736"/>
    </source>
</evidence>
<comment type="caution">
    <text evidence="1">The sequence shown here is derived from an EMBL/GenBank/DDBJ whole genome shotgun (WGS) entry which is preliminary data.</text>
</comment>
<dbReference type="Proteomes" id="UP000601736">
    <property type="component" value="Unassembled WGS sequence"/>
</dbReference>
<accession>A0A8H8YZJ6</accession>
<gene>
    <name evidence="1" type="ORF">NMYAN_120050</name>
</gene>
<evidence type="ECO:0000313" key="1">
    <source>
        <dbReference type="EMBL" id="CAE6492794.1"/>
    </source>
</evidence>
<dbReference type="EMBL" id="CAJNAP010000004">
    <property type="protein sequence ID" value="CAE6492794.1"/>
    <property type="molecule type" value="Genomic_DNA"/>
</dbReference>